<dbReference type="Gene3D" id="1.10.940.10">
    <property type="entry name" value="NusB-like"/>
    <property type="match status" value="1"/>
</dbReference>
<evidence type="ECO:0000256" key="13">
    <source>
        <dbReference type="PROSITE-ProRule" id="PRU01023"/>
    </source>
</evidence>
<dbReference type="InterPro" id="IPR004573">
    <property type="entry name" value="rRNA_ssu_MeTfrase_B"/>
</dbReference>
<evidence type="ECO:0000256" key="8">
    <source>
        <dbReference type="ARBA" id="ARBA00022691"/>
    </source>
</evidence>
<dbReference type="InterPro" id="IPR023267">
    <property type="entry name" value="RCMT"/>
</dbReference>
<dbReference type="NCBIfam" id="NF011494">
    <property type="entry name" value="PRK14902.1"/>
    <property type="match status" value="1"/>
</dbReference>
<dbReference type="Proteomes" id="UP000184082">
    <property type="component" value="Unassembled WGS sequence"/>
</dbReference>
<dbReference type="FunFam" id="3.30.70.1170:FF:000003">
    <property type="entry name" value="16S rRNA (Cytosine(967)-C(5))-methyltransferase RsmB"/>
    <property type="match status" value="1"/>
</dbReference>
<dbReference type="InterPro" id="IPR035926">
    <property type="entry name" value="NusB-like_sf"/>
</dbReference>
<dbReference type="SUPFAM" id="SSF48013">
    <property type="entry name" value="NusB-like"/>
    <property type="match status" value="1"/>
</dbReference>
<name>A0A1M6LHR1_9FIRM</name>
<dbReference type="EC" id="2.1.1.176" evidence="3"/>
<proteinExistence type="inferred from homology"/>
<evidence type="ECO:0000259" key="14">
    <source>
        <dbReference type="PROSITE" id="PS51686"/>
    </source>
</evidence>
<evidence type="ECO:0000256" key="7">
    <source>
        <dbReference type="ARBA" id="ARBA00022679"/>
    </source>
</evidence>
<dbReference type="PROSITE" id="PS51686">
    <property type="entry name" value="SAM_MT_RSMB_NOP"/>
    <property type="match status" value="1"/>
</dbReference>
<keyword evidence="7 13" id="KW-0808">Transferase</keyword>
<dbReference type="GO" id="GO:0006355">
    <property type="term" value="P:regulation of DNA-templated transcription"/>
    <property type="evidence" value="ECO:0007669"/>
    <property type="project" value="InterPro"/>
</dbReference>
<dbReference type="Gene3D" id="3.30.70.1170">
    <property type="entry name" value="Sun protein, domain 3"/>
    <property type="match status" value="1"/>
</dbReference>
<dbReference type="InterPro" id="IPR054728">
    <property type="entry name" value="RsmB-like_ferredoxin"/>
</dbReference>
<dbReference type="GO" id="GO:0005737">
    <property type="term" value="C:cytoplasm"/>
    <property type="evidence" value="ECO:0007669"/>
    <property type="project" value="UniProtKB-SubCell"/>
</dbReference>
<evidence type="ECO:0000256" key="2">
    <source>
        <dbReference type="ARBA" id="ARBA00004496"/>
    </source>
</evidence>
<dbReference type="PANTHER" id="PTHR22807:SF53">
    <property type="entry name" value="RIBOSOMAL RNA SMALL SUBUNIT METHYLTRANSFERASE B-RELATED"/>
    <property type="match status" value="1"/>
</dbReference>
<dbReference type="AlphaFoldDB" id="A0A1M6LHR1"/>
<evidence type="ECO:0000256" key="1">
    <source>
        <dbReference type="ARBA" id="ARBA00002724"/>
    </source>
</evidence>
<comment type="catalytic activity">
    <reaction evidence="12">
        <text>cytidine(967) in 16S rRNA + S-adenosyl-L-methionine = 5-methylcytidine(967) in 16S rRNA + S-adenosyl-L-homocysteine + H(+)</text>
        <dbReference type="Rhea" id="RHEA:42748"/>
        <dbReference type="Rhea" id="RHEA-COMP:10219"/>
        <dbReference type="Rhea" id="RHEA-COMP:10220"/>
        <dbReference type="ChEBI" id="CHEBI:15378"/>
        <dbReference type="ChEBI" id="CHEBI:57856"/>
        <dbReference type="ChEBI" id="CHEBI:59789"/>
        <dbReference type="ChEBI" id="CHEBI:74483"/>
        <dbReference type="ChEBI" id="CHEBI:82748"/>
        <dbReference type="EC" id="2.1.1.176"/>
    </reaction>
</comment>
<gene>
    <name evidence="15" type="ORF">SAMN02745883_00211</name>
</gene>
<accession>A0A1M6LHR1</accession>
<comment type="similarity">
    <text evidence="13">Belongs to the class I-like SAM-binding methyltransferase superfamily. RsmB/NOP family.</text>
</comment>
<dbReference type="InterPro" id="IPR049560">
    <property type="entry name" value="MeTrfase_RsmB-F_NOP2_cat"/>
</dbReference>
<evidence type="ECO:0000313" key="15">
    <source>
        <dbReference type="EMBL" id="SHJ70707.1"/>
    </source>
</evidence>
<evidence type="ECO:0000313" key="16">
    <source>
        <dbReference type="Proteomes" id="UP000184082"/>
    </source>
</evidence>
<feature type="binding site" evidence="13">
    <location>
        <position position="332"/>
    </location>
    <ligand>
        <name>S-adenosyl-L-methionine</name>
        <dbReference type="ChEBI" id="CHEBI:59789"/>
    </ligand>
</feature>
<comment type="subcellular location">
    <subcellularLocation>
        <location evidence="2">Cytoplasm</location>
    </subcellularLocation>
</comment>
<comment type="function">
    <text evidence="1">Specifically methylates the cytosine at position 967 (m5C967) of 16S rRNA.</text>
</comment>
<evidence type="ECO:0000256" key="3">
    <source>
        <dbReference type="ARBA" id="ARBA00012140"/>
    </source>
</evidence>
<dbReference type="RefSeq" id="WP_072965529.1">
    <property type="nucleotide sequence ID" value="NZ_FRAJ01000003.1"/>
</dbReference>
<dbReference type="Pfam" id="PF01189">
    <property type="entry name" value="Methyltr_RsmB-F"/>
    <property type="match status" value="1"/>
</dbReference>
<dbReference type="PRINTS" id="PR02008">
    <property type="entry name" value="RCMTFAMILY"/>
</dbReference>
<dbReference type="Pfam" id="PF22458">
    <property type="entry name" value="RsmF-B_ferredox"/>
    <property type="match status" value="1"/>
</dbReference>
<dbReference type="InterPro" id="IPR029063">
    <property type="entry name" value="SAM-dependent_MTases_sf"/>
</dbReference>
<sequence length="447" mass="51343">MEKVNARKIALKILSDIEENGAYSNIAINKTLKTKDISTLDRRFISQLVYGVLENKLYLDFIIKNFSKTKIKKIHVDILNILRLGLYQIIYLDKVPNSAAVNESVKLAKKVNFRLAGYVNGILRNYLRNSNSLKLPNFKEKPIEFLSLKYSHPMWIIENWIDNFGIEFTEKLLKANNDVPNLTIRTNKLKITRDELLNVLAEENVKCIKGQYVDESIIIKNFNTSIENLNSFKEGLFQVQDEASMLAGLILNPKENDFVIDVCSAPGGKSTHIAELMQNRGKVLSRDIHEHKLILINQNAKRLGISIIETEIYDALKLDKSLIGKADKVLVDAPCSGFGIIRRKPEIKYLKNLEDIKKLSEIQYKILLNASQYVKKEGFLVYCTCTIQPDENIEVINRFLKDNDSFVMDNVNKYLPNSLQTDKNYLQLFPHLHGIDGFFICKLKRIK</sequence>
<keyword evidence="4" id="KW-0963">Cytoplasm</keyword>
<feature type="active site" description="Nucleophile" evidence="13">
    <location>
        <position position="385"/>
    </location>
</feature>
<dbReference type="FunFam" id="3.40.50.150:FF:000022">
    <property type="entry name" value="Ribosomal RNA small subunit methyltransferase B"/>
    <property type="match status" value="1"/>
</dbReference>
<dbReference type="GO" id="GO:0003723">
    <property type="term" value="F:RNA binding"/>
    <property type="evidence" value="ECO:0007669"/>
    <property type="project" value="UniProtKB-UniRule"/>
</dbReference>
<dbReference type="InterPro" id="IPR001678">
    <property type="entry name" value="MeTrfase_RsmB-F_NOP2_dom"/>
</dbReference>
<evidence type="ECO:0000256" key="12">
    <source>
        <dbReference type="ARBA" id="ARBA00047283"/>
    </source>
</evidence>
<dbReference type="Pfam" id="PF01029">
    <property type="entry name" value="NusB"/>
    <property type="match status" value="1"/>
</dbReference>
<dbReference type="GO" id="GO:0008649">
    <property type="term" value="F:rRNA methyltransferase activity"/>
    <property type="evidence" value="ECO:0007669"/>
    <property type="project" value="InterPro"/>
</dbReference>
<evidence type="ECO:0000256" key="5">
    <source>
        <dbReference type="ARBA" id="ARBA00022552"/>
    </source>
</evidence>
<keyword evidence="8 13" id="KW-0949">S-adenosyl-L-methionine</keyword>
<dbReference type="EMBL" id="FRAJ01000003">
    <property type="protein sequence ID" value="SHJ70707.1"/>
    <property type="molecule type" value="Genomic_DNA"/>
</dbReference>
<feature type="binding site" evidence="13">
    <location>
        <begin position="263"/>
        <end position="269"/>
    </location>
    <ligand>
        <name>S-adenosyl-L-methionine</name>
        <dbReference type="ChEBI" id="CHEBI:59789"/>
    </ligand>
</feature>
<evidence type="ECO:0000256" key="4">
    <source>
        <dbReference type="ARBA" id="ARBA00022490"/>
    </source>
</evidence>
<dbReference type="InterPro" id="IPR006027">
    <property type="entry name" value="NusB_RsmB_TIM44"/>
</dbReference>
<dbReference type="PANTHER" id="PTHR22807">
    <property type="entry name" value="NOP2 YEAST -RELATED NOL1/NOP2/FMU SUN DOMAIN-CONTAINING"/>
    <property type="match status" value="1"/>
</dbReference>
<feature type="domain" description="SAM-dependent MTase RsmB/NOP-type" evidence="14">
    <location>
        <begin position="172"/>
        <end position="446"/>
    </location>
</feature>
<keyword evidence="9 13" id="KW-0694">RNA-binding</keyword>
<keyword evidence="5" id="KW-0698">rRNA processing</keyword>
<reference evidence="15 16" key="1">
    <citation type="submission" date="2016-11" db="EMBL/GenBank/DDBJ databases">
        <authorList>
            <person name="Jaros S."/>
            <person name="Januszkiewicz K."/>
            <person name="Wedrychowicz H."/>
        </authorList>
    </citation>
    <scope>NUCLEOTIDE SEQUENCE [LARGE SCALE GENOMIC DNA]</scope>
    <source>
        <strain evidence="15 16">DSM 14501</strain>
    </source>
</reference>
<dbReference type="SUPFAM" id="SSF53335">
    <property type="entry name" value="S-adenosyl-L-methionine-dependent methyltransferases"/>
    <property type="match status" value="1"/>
</dbReference>
<evidence type="ECO:0000256" key="6">
    <source>
        <dbReference type="ARBA" id="ARBA00022603"/>
    </source>
</evidence>
<evidence type="ECO:0000256" key="11">
    <source>
        <dbReference type="ARBA" id="ARBA00031088"/>
    </source>
</evidence>
<feature type="binding site" evidence="13">
    <location>
        <position position="287"/>
    </location>
    <ligand>
        <name>S-adenosyl-L-methionine</name>
        <dbReference type="ChEBI" id="CHEBI:59789"/>
    </ligand>
</feature>
<dbReference type="STRING" id="1121266.SAMN02745883_00211"/>
<feature type="binding site" evidence="13">
    <location>
        <position position="314"/>
    </location>
    <ligand>
        <name>S-adenosyl-L-methionine</name>
        <dbReference type="ChEBI" id="CHEBI:59789"/>
    </ligand>
</feature>
<protein>
    <recommendedName>
        <fullName evidence="3">16S rRNA (cytosine(967)-C(5))-methyltransferase</fullName>
        <ecNumber evidence="3">2.1.1.176</ecNumber>
    </recommendedName>
    <alternativeName>
        <fullName evidence="10">16S rRNA m5C967 methyltransferase</fullName>
    </alternativeName>
    <alternativeName>
        <fullName evidence="11">rRNA (cytosine-C(5)-)-methyltransferase RsmB</fullName>
    </alternativeName>
</protein>
<evidence type="ECO:0000256" key="9">
    <source>
        <dbReference type="ARBA" id="ARBA00022884"/>
    </source>
</evidence>
<dbReference type="Gene3D" id="3.40.50.150">
    <property type="entry name" value="Vaccinia Virus protein VP39"/>
    <property type="match status" value="1"/>
</dbReference>
<evidence type="ECO:0000256" key="10">
    <source>
        <dbReference type="ARBA" id="ARBA00030399"/>
    </source>
</evidence>
<keyword evidence="6 13" id="KW-0489">Methyltransferase</keyword>
<organism evidence="15 16">
    <name type="scientific">Caminicella sporogenes DSM 14501</name>
    <dbReference type="NCBI Taxonomy" id="1121266"/>
    <lineage>
        <taxon>Bacteria</taxon>
        <taxon>Bacillati</taxon>
        <taxon>Bacillota</taxon>
        <taxon>Clostridia</taxon>
        <taxon>Peptostreptococcales</taxon>
        <taxon>Caminicellaceae</taxon>
        <taxon>Caminicella</taxon>
    </lineage>
</organism>
<dbReference type="NCBIfam" id="TIGR00563">
    <property type="entry name" value="rsmB"/>
    <property type="match status" value="1"/>
</dbReference>
<keyword evidence="16" id="KW-1185">Reference proteome</keyword>